<dbReference type="PANTHER" id="PTHR22916">
    <property type="entry name" value="GLYCOSYLTRANSFERASE"/>
    <property type="match status" value="1"/>
</dbReference>
<evidence type="ECO:0000259" key="1">
    <source>
        <dbReference type="Pfam" id="PF00535"/>
    </source>
</evidence>
<dbReference type="Gene3D" id="3.90.550.10">
    <property type="entry name" value="Spore Coat Polysaccharide Biosynthesis Protein SpsA, Chain A"/>
    <property type="match status" value="1"/>
</dbReference>
<accession>A0ABX6A212</accession>
<dbReference type="Proteomes" id="UP000323865">
    <property type="component" value="Chromosome"/>
</dbReference>
<sequence>MVVSCHGRTPRKIVERAAIRRGETLAPCHRCSGRLSTVHKTQQNEAPRTSIIMPVYGTEATVVRAIESVRSQSDADFELIIVNDCSPDNARAVILEHLDECKDSRIRFIENDTNLTLPGARNAGIREARGEWLAFLDSDDAYRPNFLERMHEATSADVDIVVCAHTVVGPDAKPKRDRLKGEAGIYSGSEAQELLLIDRLSQYAWDKIFRRSAIEGAEFPIINRLEDAAYAVKVFGMARNVRVIEDALHLYTVNEKSITWSSVPPMSESVKFLDYLREVLRSQRSPRDIEPGLSICLINTYVNAGHAALRLLKDDDQALYMKDVRKKLGFKPIVRTVPVRPTLAIAAILMKSAPRVYGWLYALYARKQYGVV</sequence>
<gene>
    <name evidence="2" type="ORF">FOB48_01860</name>
</gene>
<dbReference type="InterPro" id="IPR001173">
    <property type="entry name" value="Glyco_trans_2-like"/>
</dbReference>
<dbReference type="SUPFAM" id="SSF53448">
    <property type="entry name" value="Nucleotide-diphospho-sugar transferases"/>
    <property type="match status" value="1"/>
</dbReference>
<reference evidence="2 3" key="1">
    <citation type="submission" date="2019-09" db="EMBL/GenBank/DDBJ databases">
        <title>FDA dAtabase for Regulatory Grade micrObial Sequences (FDA-ARGOS): Supporting development and validation of Infectious Disease Dx tests.</title>
        <authorList>
            <person name="Sciortino C."/>
            <person name="Tallon L."/>
            <person name="Sadzewicz L."/>
            <person name="Vavikolanu K."/>
            <person name="Mehta A."/>
            <person name="Aluvathingal J."/>
            <person name="Nadendla S."/>
            <person name="Nandy P."/>
            <person name="Geyer C."/>
            <person name="Yan Y."/>
            <person name="Sichtig H."/>
        </authorList>
    </citation>
    <scope>NUCLEOTIDE SEQUENCE [LARGE SCALE GENOMIC DNA]</scope>
    <source>
        <strain evidence="2 3">FDAARGOS_640</strain>
    </source>
</reference>
<feature type="domain" description="Glycosyltransferase 2-like" evidence="1">
    <location>
        <begin position="50"/>
        <end position="213"/>
    </location>
</feature>
<organism evidence="2 3">
    <name type="scientific">Dermabacter vaginalis</name>
    <dbReference type="NCBI Taxonomy" id="1630135"/>
    <lineage>
        <taxon>Bacteria</taxon>
        <taxon>Bacillati</taxon>
        <taxon>Actinomycetota</taxon>
        <taxon>Actinomycetes</taxon>
        <taxon>Micrococcales</taxon>
        <taxon>Dermabacteraceae</taxon>
        <taxon>Dermabacter</taxon>
    </lineage>
</organism>
<dbReference type="PANTHER" id="PTHR22916:SF3">
    <property type="entry name" value="UDP-GLCNAC:BETAGAL BETA-1,3-N-ACETYLGLUCOSAMINYLTRANSFERASE-LIKE PROTEIN 1"/>
    <property type="match status" value="1"/>
</dbReference>
<proteinExistence type="predicted"/>
<dbReference type="EMBL" id="CP044108">
    <property type="protein sequence ID" value="QEU11170.1"/>
    <property type="molecule type" value="Genomic_DNA"/>
</dbReference>
<evidence type="ECO:0000313" key="3">
    <source>
        <dbReference type="Proteomes" id="UP000323865"/>
    </source>
</evidence>
<dbReference type="InterPro" id="IPR029044">
    <property type="entry name" value="Nucleotide-diphossugar_trans"/>
</dbReference>
<keyword evidence="3" id="KW-1185">Reference proteome</keyword>
<dbReference type="Pfam" id="PF00535">
    <property type="entry name" value="Glycos_transf_2"/>
    <property type="match status" value="1"/>
</dbReference>
<dbReference type="CDD" id="cd00761">
    <property type="entry name" value="Glyco_tranf_GTA_type"/>
    <property type="match status" value="1"/>
</dbReference>
<protein>
    <submittedName>
        <fullName evidence="2">Glycosyltransferase family 2 protein</fullName>
    </submittedName>
</protein>
<evidence type="ECO:0000313" key="2">
    <source>
        <dbReference type="EMBL" id="QEU11170.1"/>
    </source>
</evidence>
<name>A0ABX6A212_9MICO</name>